<dbReference type="SUPFAM" id="SSF52317">
    <property type="entry name" value="Class I glutamine amidotransferase-like"/>
    <property type="match status" value="1"/>
</dbReference>
<evidence type="ECO:0000259" key="20">
    <source>
        <dbReference type="Pfam" id="PF18072"/>
    </source>
</evidence>
<feature type="region of interest" description="Disordered" evidence="18">
    <location>
        <begin position="339"/>
        <end position="363"/>
    </location>
</feature>
<gene>
    <name evidence="23" type="ORF">HG535_0F01550</name>
</gene>
<evidence type="ECO:0000256" key="11">
    <source>
        <dbReference type="ARBA" id="ARBA00022842"/>
    </source>
</evidence>
<keyword evidence="7" id="KW-0479">Metal-binding</keyword>
<dbReference type="OrthoDB" id="6666987at2759"/>
<feature type="domain" description="PurM-like C-terminal" evidence="19">
    <location>
        <begin position="878"/>
        <end position="1001"/>
    </location>
</feature>
<dbReference type="SUPFAM" id="SSF109736">
    <property type="entry name" value="FGAM synthase PurL, linker domain"/>
    <property type="match status" value="1"/>
</dbReference>
<dbReference type="InterPro" id="IPR041609">
    <property type="entry name" value="PurL_linker"/>
</dbReference>
<dbReference type="InterPro" id="IPR036604">
    <property type="entry name" value="PurS-like_sf"/>
</dbReference>
<evidence type="ECO:0000313" key="23">
    <source>
        <dbReference type="EMBL" id="QLG73644.1"/>
    </source>
</evidence>
<evidence type="ECO:0000256" key="13">
    <source>
        <dbReference type="ARBA" id="ARBA00029823"/>
    </source>
</evidence>
<evidence type="ECO:0000256" key="9">
    <source>
        <dbReference type="ARBA" id="ARBA00022755"/>
    </source>
</evidence>
<comment type="catalytic activity">
    <reaction evidence="15">
        <text>N(2)-formyl-N(1)-(5-phospho-beta-D-ribosyl)glycinamide + L-glutamine + ATP + H2O = 2-formamido-N(1)-(5-O-phospho-beta-D-ribosyl)acetamidine + L-glutamate + ADP + phosphate + H(+)</text>
        <dbReference type="Rhea" id="RHEA:17129"/>
        <dbReference type="ChEBI" id="CHEBI:15377"/>
        <dbReference type="ChEBI" id="CHEBI:15378"/>
        <dbReference type="ChEBI" id="CHEBI:29985"/>
        <dbReference type="ChEBI" id="CHEBI:30616"/>
        <dbReference type="ChEBI" id="CHEBI:43474"/>
        <dbReference type="ChEBI" id="CHEBI:58359"/>
        <dbReference type="ChEBI" id="CHEBI:147286"/>
        <dbReference type="ChEBI" id="CHEBI:147287"/>
        <dbReference type="ChEBI" id="CHEBI:456216"/>
        <dbReference type="EC" id="6.3.5.3"/>
    </reaction>
</comment>
<keyword evidence="8" id="KW-0547">Nucleotide-binding</keyword>
<dbReference type="InterPro" id="IPR036676">
    <property type="entry name" value="PurM-like_C_sf"/>
</dbReference>
<evidence type="ECO:0000256" key="14">
    <source>
        <dbReference type="ARBA" id="ARBA00032632"/>
    </source>
</evidence>
<dbReference type="GO" id="GO:0046872">
    <property type="term" value="F:metal ion binding"/>
    <property type="evidence" value="ECO:0007669"/>
    <property type="project" value="UniProtKB-KW"/>
</dbReference>
<accession>A0A7H9B5K8</accession>
<comment type="similarity">
    <text evidence="3">In the N-terminal section; belongs to the FGAMS family.</text>
</comment>
<keyword evidence="24" id="KW-1185">Reference proteome</keyword>
<dbReference type="SUPFAM" id="SSF56042">
    <property type="entry name" value="PurM C-terminal domain-like"/>
    <property type="match status" value="2"/>
</dbReference>
<dbReference type="GO" id="GO:0006189">
    <property type="term" value="P:'de novo' IMP biosynthetic process"/>
    <property type="evidence" value="ECO:0007669"/>
    <property type="project" value="UniProtKB-UniPathway"/>
</dbReference>
<evidence type="ECO:0000256" key="4">
    <source>
        <dbReference type="ARBA" id="ARBA00012747"/>
    </source>
</evidence>
<dbReference type="GO" id="GO:0004642">
    <property type="term" value="F:phosphoribosylformylglycinamidine synthase activity"/>
    <property type="evidence" value="ECO:0007669"/>
    <property type="project" value="UniProtKB-EC"/>
</dbReference>
<dbReference type="SMART" id="SM01211">
    <property type="entry name" value="GATase_5"/>
    <property type="match status" value="1"/>
</dbReference>
<dbReference type="CDD" id="cd02204">
    <property type="entry name" value="PurL_repeat2"/>
    <property type="match status" value="1"/>
</dbReference>
<dbReference type="Gene3D" id="1.10.8.750">
    <property type="entry name" value="Phosphoribosylformylglycinamidine synthase, linker domain"/>
    <property type="match status" value="1"/>
</dbReference>
<dbReference type="InterPro" id="IPR010918">
    <property type="entry name" value="PurM-like_C_dom"/>
</dbReference>
<dbReference type="FunFam" id="3.30.1330.10:FF:000002">
    <property type="entry name" value="Phosphoribosylformylglycinamidine synthase"/>
    <property type="match status" value="1"/>
</dbReference>
<dbReference type="GO" id="GO:0005737">
    <property type="term" value="C:cytoplasm"/>
    <property type="evidence" value="ECO:0007669"/>
    <property type="project" value="UniProtKB-SubCell"/>
</dbReference>
<evidence type="ECO:0000256" key="5">
    <source>
        <dbReference type="ARBA" id="ARBA00022490"/>
    </source>
</evidence>
<evidence type="ECO:0000256" key="15">
    <source>
        <dbReference type="ARBA" id="ARBA00052585"/>
    </source>
</evidence>
<organism evidence="23 24">
    <name type="scientific">Zygotorulaspora mrakii</name>
    <name type="common">Zygosaccharomyces mrakii</name>
    <dbReference type="NCBI Taxonomy" id="42260"/>
    <lineage>
        <taxon>Eukaryota</taxon>
        <taxon>Fungi</taxon>
        <taxon>Dikarya</taxon>
        <taxon>Ascomycota</taxon>
        <taxon>Saccharomycotina</taxon>
        <taxon>Saccharomycetes</taxon>
        <taxon>Saccharomycetales</taxon>
        <taxon>Saccharomycetaceae</taxon>
        <taxon>Zygotorulaspora</taxon>
    </lineage>
</organism>
<dbReference type="PANTHER" id="PTHR10099:SF1">
    <property type="entry name" value="PHOSPHORIBOSYLFORMYLGLYCINAMIDINE SYNTHASE"/>
    <property type="match status" value="1"/>
</dbReference>
<dbReference type="RefSeq" id="XP_037145370.1">
    <property type="nucleotide sequence ID" value="XM_037289475.1"/>
</dbReference>
<evidence type="ECO:0000256" key="1">
    <source>
        <dbReference type="ARBA" id="ARBA00004496"/>
    </source>
</evidence>
<dbReference type="FunFam" id="1.10.8.750:FF:000002">
    <property type="entry name" value="Phosphoribosylformylglycinamidine synthase"/>
    <property type="match status" value="1"/>
</dbReference>
<dbReference type="FunFam" id="3.30.1330.10:FF:000005">
    <property type="entry name" value="Phosphoribosylformylglycinamidine synthase"/>
    <property type="match status" value="1"/>
</dbReference>
<dbReference type="Proteomes" id="UP000509704">
    <property type="component" value="Chromosome 6"/>
</dbReference>
<evidence type="ECO:0000256" key="10">
    <source>
        <dbReference type="ARBA" id="ARBA00022840"/>
    </source>
</evidence>
<dbReference type="HAMAP" id="MF_00419">
    <property type="entry name" value="PurL_1"/>
    <property type="match status" value="1"/>
</dbReference>
<evidence type="ECO:0000256" key="18">
    <source>
        <dbReference type="SAM" id="MobiDB-lite"/>
    </source>
</evidence>
<evidence type="ECO:0000256" key="12">
    <source>
        <dbReference type="ARBA" id="ARBA00022962"/>
    </source>
</evidence>
<protein>
    <recommendedName>
        <fullName evidence="17">Phosphoribosylformylglycinamidine synthase</fullName>
        <ecNumber evidence="4">6.3.5.3</ecNumber>
    </recommendedName>
    <alternativeName>
        <fullName evidence="14">Formylglycinamide ribonucleotide amidotransferase</fullName>
    </alternativeName>
    <alternativeName>
        <fullName evidence="13">Formylglycinamide ribotide amidotransferase</fullName>
    </alternativeName>
</protein>
<dbReference type="InterPro" id="IPR010073">
    <property type="entry name" value="PurL_large"/>
</dbReference>
<dbReference type="Pfam" id="PF22689">
    <property type="entry name" value="FGAR-AT_PurM_N-like"/>
    <property type="match status" value="1"/>
</dbReference>
<evidence type="ECO:0000259" key="19">
    <source>
        <dbReference type="Pfam" id="PF02769"/>
    </source>
</evidence>
<dbReference type="InterPro" id="IPR055181">
    <property type="entry name" value="FGAR-AT_PurM_N-like"/>
</dbReference>
<evidence type="ECO:0000256" key="8">
    <source>
        <dbReference type="ARBA" id="ARBA00022741"/>
    </source>
</evidence>
<dbReference type="Pfam" id="PF13507">
    <property type="entry name" value="GATase_5"/>
    <property type="match status" value="1"/>
</dbReference>
<feature type="domain" description="Phosphoribosylformylglycinamidine synthase linker" evidence="20">
    <location>
        <begin position="207"/>
        <end position="257"/>
    </location>
</feature>
<evidence type="ECO:0000313" key="24">
    <source>
        <dbReference type="Proteomes" id="UP000509704"/>
    </source>
</evidence>
<dbReference type="NCBIfam" id="NF003672">
    <property type="entry name" value="PRK05297.1"/>
    <property type="match status" value="1"/>
</dbReference>
<evidence type="ECO:0000256" key="6">
    <source>
        <dbReference type="ARBA" id="ARBA00022598"/>
    </source>
</evidence>
<feature type="domain" description="PurM-like C-terminal" evidence="19">
    <location>
        <begin position="472"/>
        <end position="628"/>
    </location>
</feature>
<comment type="subcellular location">
    <subcellularLocation>
        <location evidence="1">Cytoplasm</location>
    </subcellularLocation>
</comment>
<dbReference type="Gene3D" id="3.30.1330.10">
    <property type="entry name" value="PurM-like, N-terminal domain"/>
    <property type="match status" value="2"/>
</dbReference>
<name>A0A7H9B5K8_ZYGMR</name>
<evidence type="ECO:0000256" key="3">
    <source>
        <dbReference type="ARBA" id="ARBA00008608"/>
    </source>
</evidence>
<dbReference type="Pfam" id="PF18076">
    <property type="entry name" value="FGAR-AT_N"/>
    <property type="match status" value="1"/>
</dbReference>
<comment type="function">
    <text evidence="16">Phosphoribosylformylglycinamidine synthase involved in the purines biosynthetic pathway. Catalyzes the ATP-dependent conversion of formylglycinamide ribonucleotide (FGAR) and glutamine to yield formylglycinamidine ribonucleotide (FGAM) and glutamate.</text>
</comment>
<sequence length="1350" mass="147469">MSVKILVGPNALSPFRVDNLTKGIEEYTNSTSIITEVRSCYVHYIDTKVSELSEKDLKLLEVLLTYDTALDLETDALSKSLYDYVKQDTAGSNTGENTYLIRIVPRSGTISPWSSKATNISTVSGLDDKVERIERGLALLIKTVPGFPLLENLNDVSLQSVFDRMTQELYLDLPPTSDDLFTHESPKPLVHIPLVSESLKLSPRDALNKANTELGLALDKGEIEYLVRAFVEILKRDPTDVELFMFAQVNSEHCRHKIFNADWTIDGLKKNMTLFQMIRNTHKLTPDYTLSAYSDNAAVLDTENDAYFFTPDPKTKKWTSIKESVPMLIKVETHNHPTAVSPFPGASTGSGGEIRDEGATGRGSKTKCGLSGFSVSDLLIPGHKQPWELDIGKPSHIASALDIMIEAPLGSAAFNNEFGRPCINGYFRTLTTKVKNATGKEEIRGFHKPVMIAGGFGSIRPQFVLKDKPITPGSQLIVLGGQSMLIGLGGGAASSIAAGEGSAELDFASVQRGNPEMERRCQQVIDGCVALGENSPIQSIHDVGAGGLSNALPELVHDNNLGAKFNIRKVLSLEPGMSPMEIWCNESQERYVLGVSPKDLSVFEEICKRERAPYAVVGVATAEQRLIVDDPLLNTTPIDLDMSILFGKPPKMSRETVTENLQLSAADLSVIPSIEDAVERVLKLPAVGSKSFLITIGDRTVTGLIDRDQFVGPWQVPVADVGVVATSLGDSVISSGEAMAMGEKPVNALISAAASAKLAVAESLLNLFAADVKSLKHVKLSANWMSPASHPGEGSKLYEAVQALGMDLCPDLGVAIPVGKDSMSMKMKWDDKEVTAPLTLDITAFAPVHHTSRTWAPLLNKKLDDSVLVLVDLAALNKTVSLGGSALLQVYKQVGDSSPTVTDNTVLKGFLEALIELHKTDIVAAYHDRSDGGLLVTLLEMVFASRCGLTAVIDATEERALASLFNEELGAVFQISQYRLEEFKSILAKYGVSNGYVSVVGRPDFDSQIVKVVDNEGKKLYTNTRGYLQQLWSSTSFEMQKLRDNPKTSSEEFHALKDDRDPGLHFSLTYNPTDDLQIGAQLSNVRPNVAILREQGVNGQMEMAWCFQQAGFNSIDVTMTDLLEGRVHLDNFVGFAACGGFSYGDVLGAGAGWAKSVLYHEGVRSQFVKFFQERTDTFAFGACNGCQFLSRLKDIIPGCENWPSFERNVSEQYEGRVSMVQVIQDSSTESVFLNGMAGSKLPIAVAHGEGRAKFINKEQEQAFEEQSLCGIKYIDNYGNATQAYPFNPNGSQSAIAGIKSPNGRVLAMMPHPERVCRLEANSWYPAEQFEEWGGYGPWIRLFRSARRWVS</sequence>
<dbReference type="GeneID" id="59237403"/>
<keyword evidence="6" id="KW-0436">Ligase</keyword>
<evidence type="ECO:0000259" key="21">
    <source>
        <dbReference type="Pfam" id="PF18076"/>
    </source>
</evidence>
<keyword evidence="5" id="KW-0963">Cytoplasm</keyword>
<dbReference type="CDD" id="cd01740">
    <property type="entry name" value="GATase1_FGAR_AT"/>
    <property type="match status" value="1"/>
</dbReference>
<dbReference type="PROSITE" id="PS51273">
    <property type="entry name" value="GATASE_TYPE_1"/>
    <property type="match status" value="1"/>
</dbReference>
<feature type="domain" description="Phosphoribosylformylglycinamidine synthase N-terminal" evidence="21">
    <location>
        <begin position="41"/>
        <end position="174"/>
    </location>
</feature>
<dbReference type="NCBIfam" id="TIGR01735">
    <property type="entry name" value="FGAM_synt"/>
    <property type="match status" value="1"/>
</dbReference>
<evidence type="ECO:0000256" key="16">
    <source>
        <dbReference type="ARBA" id="ARBA00057317"/>
    </source>
</evidence>
<dbReference type="Gene3D" id="3.40.50.880">
    <property type="match status" value="1"/>
</dbReference>
<dbReference type="EC" id="6.3.5.3" evidence="4"/>
<dbReference type="UniPathway" id="UPA00074">
    <property type="reaction ID" value="UER00128"/>
</dbReference>
<dbReference type="Gene3D" id="3.90.650.10">
    <property type="entry name" value="PurM-like C-terminal domain"/>
    <property type="match status" value="2"/>
</dbReference>
<feature type="domain" description="FGAR-AT PurM N-terminal-like" evidence="22">
    <location>
        <begin position="689"/>
        <end position="847"/>
    </location>
</feature>
<proteinExistence type="inferred from homology"/>
<keyword evidence="10" id="KW-0067">ATP-binding</keyword>
<evidence type="ECO:0000256" key="17">
    <source>
        <dbReference type="ARBA" id="ARBA00071729"/>
    </source>
</evidence>
<dbReference type="FunFam" id="3.90.650.10:FF:000002">
    <property type="entry name" value="Phosphoribosylformylglycinamidine synthase"/>
    <property type="match status" value="1"/>
</dbReference>
<reference evidence="23 24" key="1">
    <citation type="submission" date="2020-07" db="EMBL/GenBank/DDBJ databases">
        <title>The yeast mating-type switching endonuclease HO is a domesticated member of an unorthodox homing genetic element family.</title>
        <authorList>
            <person name="Coughlan A.Y."/>
            <person name="Lombardi L."/>
            <person name="Braun-Galleani S."/>
            <person name="Martos A.R."/>
            <person name="Galeote V."/>
            <person name="Bigey F."/>
            <person name="Dequin S."/>
            <person name="Byrne K.P."/>
            <person name="Wolfe K.H."/>
        </authorList>
    </citation>
    <scope>NUCLEOTIDE SEQUENCE [LARGE SCALE GENOMIC DNA]</scope>
    <source>
        <strain evidence="23 24">NRRL Y-6702</strain>
    </source>
</reference>
<dbReference type="GO" id="GO:0005524">
    <property type="term" value="F:ATP binding"/>
    <property type="evidence" value="ECO:0007669"/>
    <property type="project" value="UniProtKB-KW"/>
</dbReference>
<keyword evidence="9" id="KW-0658">Purine biosynthesis</keyword>
<dbReference type="Pfam" id="PF02769">
    <property type="entry name" value="AIRS_C"/>
    <property type="match status" value="2"/>
</dbReference>
<evidence type="ECO:0000259" key="22">
    <source>
        <dbReference type="Pfam" id="PF22689"/>
    </source>
</evidence>
<keyword evidence="12" id="KW-0315">Glutamine amidotransferase</keyword>
<dbReference type="CDD" id="cd02203">
    <property type="entry name" value="PurL_repeat1"/>
    <property type="match status" value="1"/>
</dbReference>
<evidence type="ECO:0000256" key="7">
    <source>
        <dbReference type="ARBA" id="ARBA00022723"/>
    </source>
</evidence>
<dbReference type="InterPro" id="IPR036921">
    <property type="entry name" value="PurM-like_N_sf"/>
</dbReference>
<dbReference type="PANTHER" id="PTHR10099">
    <property type="entry name" value="PHOSPHORIBOSYLFORMYLGLYCINAMIDINE SYNTHASE"/>
    <property type="match status" value="1"/>
</dbReference>
<dbReference type="KEGG" id="zmk:HG535_0F01550"/>
<dbReference type="EMBL" id="CP058609">
    <property type="protein sequence ID" value="QLG73644.1"/>
    <property type="molecule type" value="Genomic_DNA"/>
</dbReference>
<evidence type="ECO:0000256" key="2">
    <source>
        <dbReference type="ARBA" id="ARBA00004920"/>
    </source>
</evidence>
<dbReference type="InterPro" id="IPR029062">
    <property type="entry name" value="Class_I_gatase-like"/>
</dbReference>
<dbReference type="InterPro" id="IPR040707">
    <property type="entry name" value="FGAR-AT_N"/>
</dbReference>
<dbReference type="SUPFAM" id="SSF82697">
    <property type="entry name" value="PurS-like"/>
    <property type="match status" value="1"/>
</dbReference>
<dbReference type="Pfam" id="PF18072">
    <property type="entry name" value="FGAR-AT_linker"/>
    <property type="match status" value="1"/>
</dbReference>
<keyword evidence="11" id="KW-0460">Magnesium</keyword>
<dbReference type="FunFam" id="3.40.50.880:FF:000008">
    <property type="entry name" value="Phosphoribosylformylglycinamidine synthase"/>
    <property type="match status" value="1"/>
</dbReference>
<comment type="pathway">
    <text evidence="2">Purine metabolism; IMP biosynthesis via de novo pathway; 5-amino-1-(5-phospho-D-ribosyl)imidazole from N(2)-formyl-N(1)-(5-phospho-D-ribosyl)glycinamide: step 1/2.</text>
</comment>
<dbReference type="SUPFAM" id="SSF55326">
    <property type="entry name" value="PurM N-terminal domain-like"/>
    <property type="match status" value="2"/>
</dbReference>